<feature type="domain" description="Protein CPL1-like" evidence="2">
    <location>
        <begin position="155"/>
        <end position="214"/>
    </location>
</feature>
<feature type="chain" id="PRO_5002164621" description="Protein CPL1-like domain-containing protein" evidence="1">
    <location>
        <begin position="24"/>
        <end position="216"/>
    </location>
</feature>
<dbReference type="PANTHER" id="PTHR35192:SF2">
    <property type="entry name" value="APPLE DOMAIN-CONTAINING PROTEIN"/>
    <property type="match status" value="1"/>
</dbReference>
<protein>
    <recommendedName>
        <fullName evidence="2">Protein CPL1-like domain-containing protein</fullName>
    </recommendedName>
</protein>
<dbReference type="Proteomes" id="UP000054166">
    <property type="component" value="Unassembled WGS sequence"/>
</dbReference>
<dbReference type="PANTHER" id="PTHR35192">
    <property type="entry name" value="PROTEIN, PUTATIVE-RELATED"/>
    <property type="match status" value="1"/>
</dbReference>
<feature type="signal peptide" evidence="1">
    <location>
        <begin position="1"/>
        <end position="23"/>
    </location>
</feature>
<accession>A0A0C3G2B2</accession>
<dbReference type="InterPro" id="IPR048661">
    <property type="entry name" value="CPL1-like"/>
</dbReference>
<evidence type="ECO:0000259" key="2">
    <source>
        <dbReference type="Pfam" id="PF21671"/>
    </source>
</evidence>
<sequence length="216" mass="23592">MTIANRFRFAFLLIAAALPYASAQVSARGESSCKSSDFWFSEKECCLPLGGPRWHRQPPAHKQCPHDWSWSTKHGHCVPHHPPPEHHPTPQCAKDWNWSPASFCCERPPHHPEPSNGVSHGEWKRSSYMSRALQLCPKGVKACPIAAPSGLTGDYECLDTAHELESCGGCASTGEGQDCTAIKGVWNVGCVQGRCSIYTCAAGYKRSRDGNSCVPS</sequence>
<dbReference type="AlphaFoldDB" id="A0A0C3G2B2"/>
<dbReference type="OrthoDB" id="439917at2759"/>
<reference evidence="3 4" key="1">
    <citation type="submission" date="2014-04" db="EMBL/GenBank/DDBJ databases">
        <authorList>
            <consortium name="DOE Joint Genome Institute"/>
            <person name="Kuo A."/>
            <person name="Tarkka M."/>
            <person name="Buscot F."/>
            <person name="Kohler A."/>
            <person name="Nagy L.G."/>
            <person name="Floudas D."/>
            <person name="Copeland A."/>
            <person name="Barry K.W."/>
            <person name="Cichocki N."/>
            <person name="Veneault-Fourrey C."/>
            <person name="LaButti K."/>
            <person name="Lindquist E.A."/>
            <person name="Lipzen A."/>
            <person name="Lundell T."/>
            <person name="Morin E."/>
            <person name="Murat C."/>
            <person name="Sun H."/>
            <person name="Tunlid A."/>
            <person name="Henrissat B."/>
            <person name="Grigoriev I.V."/>
            <person name="Hibbett D.S."/>
            <person name="Martin F."/>
            <person name="Nordberg H.P."/>
            <person name="Cantor M.N."/>
            <person name="Hua S.X."/>
        </authorList>
    </citation>
    <scope>NUCLEOTIDE SEQUENCE [LARGE SCALE GENOMIC DNA]</scope>
    <source>
        <strain evidence="3 4">F 1598</strain>
    </source>
</reference>
<gene>
    <name evidence="3" type="ORF">PILCRDRAFT_816555</name>
</gene>
<evidence type="ECO:0000313" key="4">
    <source>
        <dbReference type="Proteomes" id="UP000054166"/>
    </source>
</evidence>
<evidence type="ECO:0000256" key="1">
    <source>
        <dbReference type="SAM" id="SignalP"/>
    </source>
</evidence>
<keyword evidence="1" id="KW-0732">Signal</keyword>
<dbReference type="STRING" id="765440.A0A0C3G2B2"/>
<dbReference type="HOGENOM" id="CLU_053902_0_0_1"/>
<organism evidence="3 4">
    <name type="scientific">Piloderma croceum (strain F 1598)</name>
    <dbReference type="NCBI Taxonomy" id="765440"/>
    <lineage>
        <taxon>Eukaryota</taxon>
        <taxon>Fungi</taxon>
        <taxon>Dikarya</taxon>
        <taxon>Basidiomycota</taxon>
        <taxon>Agaricomycotina</taxon>
        <taxon>Agaricomycetes</taxon>
        <taxon>Agaricomycetidae</taxon>
        <taxon>Atheliales</taxon>
        <taxon>Atheliaceae</taxon>
        <taxon>Piloderma</taxon>
    </lineage>
</organism>
<keyword evidence="4" id="KW-1185">Reference proteome</keyword>
<name>A0A0C3G2B2_PILCF</name>
<dbReference type="InterPro" id="IPR038955">
    <property type="entry name" value="PriA/CPL1_fungi"/>
</dbReference>
<dbReference type="EMBL" id="KN832983">
    <property type="protein sequence ID" value="KIM86009.1"/>
    <property type="molecule type" value="Genomic_DNA"/>
</dbReference>
<reference evidence="4" key="2">
    <citation type="submission" date="2015-01" db="EMBL/GenBank/DDBJ databases">
        <title>Evolutionary Origins and Diversification of the Mycorrhizal Mutualists.</title>
        <authorList>
            <consortium name="DOE Joint Genome Institute"/>
            <consortium name="Mycorrhizal Genomics Consortium"/>
            <person name="Kohler A."/>
            <person name="Kuo A."/>
            <person name="Nagy L.G."/>
            <person name="Floudas D."/>
            <person name="Copeland A."/>
            <person name="Barry K.W."/>
            <person name="Cichocki N."/>
            <person name="Veneault-Fourrey C."/>
            <person name="LaButti K."/>
            <person name="Lindquist E.A."/>
            <person name="Lipzen A."/>
            <person name="Lundell T."/>
            <person name="Morin E."/>
            <person name="Murat C."/>
            <person name="Riley R."/>
            <person name="Ohm R."/>
            <person name="Sun H."/>
            <person name="Tunlid A."/>
            <person name="Henrissat B."/>
            <person name="Grigoriev I.V."/>
            <person name="Hibbett D.S."/>
            <person name="Martin F."/>
        </authorList>
    </citation>
    <scope>NUCLEOTIDE SEQUENCE [LARGE SCALE GENOMIC DNA]</scope>
    <source>
        <strain evidence="4">F 1598</strain>
    </source>
</reference>
<dbReference type="InParanoid" id="A0A0C3G2B2"/>
<proteinExistence type="predicted"/>
<evidence type="ECO:0000313" key="3">
    <source>
        <dbReference type="EMBL" id="KIM86009.1"/>
    </source>
</evidence>
<dbReference type="Pfam" id="PF21671">
    <property type="entry name" value="CPL1-like"/>
    <property type="match status" value="1"/>
</dbReference>